<keyword evidence="7" id="KW-0472">Membrane</keyword>
<evidence type="ECO:0000256" key="1">
    <source>
        <dbReference type="ARBA" id="ARBA00010342"/>
    </source>
</evidence>
<dbReference type="AlphaFoldDB" id="V4P4Z2"/>
<organism evidence="10 11">
    <name type="scientific">Asticcacaulis benevestitus DSM 16100 = ATCC BAA-896</name>
    <dbReference type="NCBI Taxonomy" id="1121022"/>
    <lineage>
        <taxon>Bacteria</taxon>
        <taxon>Pseudomonadati</taxon>
        <taxon>Pseudomonadota</taxon>
        <taxon>Alphaproteobacteria</taxon>
        <taxon>Caulobacterales</taxon>
        <taxon>Caulobacteraceae</taxon>
        <taxon>Asticcacaulis</taxon>
    </lineage>
</organism>
<feature type="transmembrane region" description="Helical" evidence="7">
    <location>
        <begin position="92"/>
        <end position="111"/>
    </location>
</feature>
<dbReference type="Pfam" id="PF03918">
    <property type="entry name" value="CcmH"/>
    <property type="match status" value="1"/>
</dbReference>
<sequence length="140" mass="16160">MLWLLLLFIPLHAFAATEKDEARARLLFTEVRCVQCQSESIADSDAQIAGDMRREIRADIAAGRTDAEIRKELFDHYGDYVLFRPRLTLSNLILWTLPLLIVGVGGVFMFTRRKNLVESTQYALSDDEENKLRIIMKKRD</sequence>
<dbReference type="PANTHER" id="PTHR47870">
    <property type="entry name" value="CYTOCHROME C-TYPE BIOGENESIS PROTEIN CCMH"/>
    <property type="match status" value="1"/>
</dbReference>
<name>V4P4Z2_9CAUL</name>
<comment type="function">
    <text evidence="7">Possible subunit of a heme lyase.</text>
</comment>
<feature type="chain" id="PRO_5012972009" description="Cytochrome c-type biogenesis protein" evidence="8">
    <location>
        <begin position="16"/>
        <end position="140"/>
    </location>
</feature>
<evidence type="ECO:0000256" key="3">
    <source>
        <dbReference type="ARBA" id="ARBA00022723"/>
    </source>
</evidence>
<keyword evidence="7" id="KW-0812">Transmembrane</keyword>
<accession>V4P4Z2</accession>
<dbReference type="Gene3D" id="1.10.8.640">
    <property type="entry name" value="Cytochrome C biogenesis protein"/>
    <property type="match status" value="1"/>
</dbReference>
<dbReference type="InterPro" id="IPR038297">
    <property type="entry name" value="CcmH/CycL/NrfF/Ccl2_sf"/>
</dbReference>
<dbReference type="GO" id="GO:0046872">
    <property type="term" value="F:metal ion binding"/>
    <property type="evidence" value="ECO:0007669"/>
    <property type="project" value="UniProtKB-KW"/>
</dbReference>
<dbReference type="eggNOG" id="COG3088">
    <property type="taxonomic scope" value="Bacteria"/>
</dbReference>
<evidence type="ECO:0000256" key="5">
    <source>
        <dbReference type="ARBA" id="ARBA00022748"/>
    </source>
</evidence>
<comment type="similarity">
    <text evidence="1 7">Belongs to the CcmH/CycL/Ccl2/NrfF family.</text>
</comment>
<dbReference type="GO" id="GO:0017004">
    <property type="term" value="P:cytochrome complex assembly"/>
    <property type="evidence" value="ECO:0007669"/>
    <property type="project" value="UniProtKB-KW"/>
</dbReference>
<keyword evidence="7" id="KW-1133">Transmembrane helix</keyword>
<evidence type="ECO:0000256" key="2">
    <source>
        <dbReference type="ARBA" id="ARBA00022617"/>
    </source>
</evidence>
<keyword evidence="6 7" id="KW-0408">Iron</keyword>
<dbReference type="CDD" id="cd16378">
    <property type="entry name" value="CcmH_N"/>
    <property type="match status" value="1"/>
</dbReference>
<dbReference type="EMBL" id="AWGB01000032">
    <property type="protein sequence ID" value="ESQ89042.1"/>
    <property type="molecule type" value="Genomic_DNA"/>
</dbReference>
<evidence type="ECO:0000259" key="9">
    <source>
        <dbReference type="Pfam" id="PF03918"/>
    </source>
</evidence>
<dbReference type="Proteomes" id="UP000017837">
    <property type="component" value="Unassembled WGS sequence"/>
</dbReference>
<evidence type="ECO:0000256" key="7">
    <source>
        <dbReference type="RuleBase" id="RU364112"/>
    </source>
</evidence>
<dbReference type="PATRIC" id="fig|1121022.4.peg.2997"/>
<evidence type="ECO:0000256" key="4">
    <source>
        <dbReference type="ARBA" id="ARBA00022729"/>
    </source>
</evidence>
<dbReference type="InterPro" id="IPR005616">
    <property type="entry name" value="CcmH/CycL/Ccl2/NrfF_N"/>
</dbReference>
<dbReference type="STRING" id="1121022.GCA_000376105_02284"/>
<gene>
    <name evidence="10" type="ORF">ABENE_14745</name>
</gene>
<proteinExistence type="inferred from homology"/>
<keyword evidence="3 7" id="KW-0479">Metal-binding</keyword>
<keyword evidence="4 7" id="KW-0732">Signal</keyword>
<feature type="signal peptide" evidence="8">
    <location>
        <begin position="1"/>
        <end position="15"/>
    </location>
</feature>
<keyword evidence="2 7" id="KW-0349">Heme</keyword>
<comment type="caution">
    <text evidence="10">The sequence shown here is derived from an EMBL/GenBank/DDBJ whole genome shotgun (WGS) entry which is preliminary data.</text>
</comment>
<evidence type="ECO:0000256" key="8">
    <source>
        <dbReference type="SAM" id="SignalP"/>
    </source>
</evidence>
<protein>
    <recommendedName>
        <fullName evidence="7">Cytochrome c-type biogenesis protein</fullName>
    </recommendedName>
</protein>
<keyword evidence="11" id="KW-1185">Reference proteome</keyword>
<reference evidence="10 11" key="1">
    <citation type="journal article" date="2014" name="Nature">
        <title>Sequential evolution of bacterial morphology by co-option of a developmental regulator.</title>
        <authorList>
            <person name="Jiang C."/>
            <person name="Brown P.J."/>
            <person name="Ducret A."/>
            <person name="Brun Y.V."/>
        </authorList>
    </citation>
    <scope>NUCLEOTIDE SEQUENCE [LARGE SCALE GENOMIC DNA]</scope>
    <source>
        <strain evidence="10 11">DSM 16100</strain>
    </source>
</reference>
<keyword evidence="5" id="KW-0201">Cytochrome c-type biogenesis</keyword>
<evidence type="ECO:0000313" key="11">
    <source>
        <dbReference type="Proteomes" id="UP000017837"/>
    </source>
</evidence>
<dbReference type="PANTHER" id="PTHR47870:SF1">
    <property type="entry name" value="CYTOCHROME C-TYPE BIOGENESIS PROTEIN CCMH"/>
    <property type="match status" value="1"/>
</dbReference>
<evidence type="ECO:0000256" key="6">
    <source>
        <dbReference type="ARBA" id="ARBA00023004"/>
    </source>
</evidence>
<feature type="domain" description="CcmH/CycL/Ccl2/NrfF N-terminal" evidence="9">
    <location>
        <begin position="16"/>
        <end position="134"/>
    </location>
</feature>
<evidence type="ECO:0000313" key="10">
    <source>
        <dbReference type="EMBL" id="ESQ89042.1"/>
    </source>
</evidence>
<dbReference type="InterPro" id="IPR051263">
    <property type="entry name" value="C-type_cytochrome_biogenesis"/>
</dbReference>
<dbReference type="GO" id="GO:0005886">
    <property type="term" value="C:plasma membrane"/>
    <property type="evidence" value="ECO:0007669"/>
    <property type="project" value="TreeGrafter"/>
</dbReference>